<gene>
    <name evidence="1" type="ORF">D8674_003881</name>
</gene>
<keyword evidence="2" id="KW-1185">Reference proteome</keyword>
<dbReference type="Proteomes" id="UP000327157">
    <property type="component" value="Chromosome 10"/>
</dbReference>
<reference evidence="2" key="2">
    <citation type="submission" date="2019-10" db="EMBL/GenBank/DDBJ databases">
        <title>A de novo genome assembly of a pear dwarfing rootstock.</title>
        <authorList>
            <person name="Wang F."/>
            <person name="Wang J."/>
            <person name="Li S."/>
            <person name="Zhang Y."/>
            <person name="Fang M."/>
            <person name="Ma L."/>
            <person name="Zhao Y."/>
            <person name="Jiang S."/>
        </authorList>
    </citation>
    <scope>NUCLEOTIDE SEQUENCE [LARGE SCALE GENOMIC DNA]</scope>
</reference>
<comment type="caution">
    <text evidence="1">The sequence shown here is derived from an EMBL/GenBank/DDBJ whole genome shotgun (WGS) entry which is preliminary data.</text>
</comment>
<accession>A0A5N5FIA2</accession>
<dbReference type="EMBL" id="SMOL01000695">
    <property type="protein sequence ID" value="KAB2602876.1"/>
    <property type="molecule type" value="Genomic_DNA"/>
</dbReference>
<reference evidence="1 2" key="1">
    <citation type="submission" date="2019-09" db="EMBL/GenBank/DDBJ databases">
        <authorList>
            <person name="Ou C."/>
        </authorList>
    </citation>
    <scope>NUCLEOTIDE SEQUENCE [LARGE SCALE GENOMIC DNA]</scope>
    <source>
        <strain evidence="1">S2</strain>
        <tissue evidence="1">Leaf</tissue>
    </source>
</reference>
<sequence length="126" mass="15150">MAANSQVLGTSSRCRRSISLPRLTPTRSPSWNVTLIKSRELMGKMFRKSEGAEFIYKELALCWKECVKKTLFANHFGNKWFALQFTDEDEVDYVLDNRHWYVKWQIFHLERWTKQLRESDQIIYLR</sequence>
<evidence type="ECO:0000313" key="2">
    <source>
        <dbReference type="Proteomes" id="UP000327157"/>
    </source>
</evidence>
<protein>
    <submittedName>
        <fullName evidence="1">Uncharacterized protein</fullName>
    </submittedName>
</protein>
<name>A0A5N5FIA2_9ROSA</name>
<organism evidence="1 2">
    <name type="scientific">Pyrus ussuriensis x Pyrus communis</name>
    <dbReference type="NCBI Taxonomy" id="2448454"/>
    <lineage>
        <taxon>Eukaryota</taxon>
        <taxon>Viridiplantae</taxon>
        <taxon>Streptophyta</taxon>
        <taxon>Embryophyta</taxon>
        <taxon>Tracheophyta</taxon>
        <taxon>Spermatophyta</taxon>
        <taxon>Magnoliopsida</taxon>
        <taxon>eudicotyledons</taxon>
        <taxon>Gunneridae</taxon>
        <taxon>Pentapetalae</taxon>
        <taxon>rosids</taxon>
        <taxon>fabids</taxon>
        <taxon>Rosales</taxon>
        <taxon>Rosaceae</taxon>
        <taxon>Amygdaloideae</taxon>
        <taxon>Maleae</taxon>
        <taxon>Pyrus</taxon>
    </lineage>
</organism>
<proteinExistence type="predicted"/>
<evidence type="ECO:0000313" key="1">
    <source>
        <dbReference type="EMBL" id="KAB2602876.1"/>
    </source>
</evidence>
<dbReference type="AlphaFoldDB" id="A0A5N5FIA2"/>
<reference evidence="1 2" key="3">
    <citation type="submission" date="2019-11" db="EMBL/GenBank/DDBJ databases">
        <title>A de novo genome assembly of a pear dwarfing rootstock.</title>
        <authorList>
            <person name="Wang F."/>
            <person name="Wang J."/>
            <person name="Li S."/>
            <person name="Zhang Y."/>
            <person name="Fang M."/>
            <person name="Ma L."/>
            <person name="Zhao Y."/>
            <person name="Jiang S."/>
        </authorList>
    </citation>
    <scope>NUCLEOTIDE SEQUENCE [LARGE SCALE GENOMIC DNA]</scope>
    <source>
        <strain evidence="1">S2</strain>
        <tissue evidence="1">Leaf</tissue>
    </source>
</reference>